<evidence type="ECO:0008006" key="3">
    <source>
        <dbReference type="Google" id="ProtNLM"/>
    </source>
</evidence>
<sequence length="808" mass="93033">MNAGINQKLAPIRFLFLIQPDNQERFSRAMELAWSLWGGIHSPIFAYYQELPVNYRIEFNIGISTIDYYKNTIENYDPDIILFDADITEPAVSALSGERNVKSIEKYLEELINGQYDHAISVTEIASHLLKNEFKFVRSDKLTLALPIIAADNLLLKAFIGALPEFVKSAIADIYDGNDAFGRPVLDWASMENYRDTPVVDVLDMNIYKLNSWSTKPYKRGAAIYFMRSDRLQDVINYWNLRAAGWQVVPFAIDLAENPYIKGYIARFAEWVTKSQKGNMSMVTNLVGNILPQNEADAAWTKVLPADSQNSSQRLYSWQGWFPRFWASYEYQDADQIKSEIPFYHSHFDHYDVIEERIEFKAQQLPFEAHYNLSRESAYKIVLEISLHDEYAEHAELLTGITNHQLRQVAAPIDFREWRLSRAGVHRTINRSDDRIMLSLPKALDFFRFYFKNTGYDLKETANSKLAKEVLKNIGGLRFGRSFLRVGPLKIIELFEGGREISHVQLVAEIKKTMGIKKVDDARYFVNRLLEHKIIEMGARIQCAVCDQHGFFLPGALSEKITCPVCRNQYALPMADPDSIAWSYRGIGPFTRTNKADGVMAVFAALSLFQSEFGDTRGKSSALFGFELSKGKSGIKNPPKEIDLCLLIQNSRDEYKQPDLVFCECKTYKKFTEKDIERMKVLGDAFPGSVLTLATLNEQLDEQEIGYISELVKYFQRGRSNNRPLNPVLILTGKELLPEQYFDGFRTYKDKIKPYHQFNDYLGAITEFSITEYLHIPNWWEICEKKREEHLAVRQGIGQIIKGLKDRF</sequence>
<evidence type="ECO:0000313" key="1">
    <source>
        <dbReference type="EMBL" id="MBB6107682.1"/>
    </source>
</evidence>
<evidence type="ECO:0000313" key="2">
    <source>
        <dbReference type="Proteomes" id="UP000541583"/>
    </source>
</evidence>
<accession>A0ABR6PD59</accession>
<reference evidence="1 2" key="1">
    <citation type="submission" date="2020-08" db="EMBL/GenBank/DDBJ databases">
        <title>Genomic Encyclopedia of Type Strains, Phase IV (KMG-V): Genome sequencing to study the core and pangenomes of soil and plant-associated prokaryotes.</title>
        <authorList>
            <person name="Whitman W."/>
        </authorList>
    </citation>
    <scope>NUCLEOTIDE SEQUENCE [LARGE SCALE GENOMIC DNA]</scope>
    <source>
        <strain evidence="1 2">ANJLi2</strain>
    </source>
</reference>
<name>A0ABR6PD59_9SPHI</name>
<dbReference type="Proteomes" id="UP000541583">
    <property type="component" value="Unassembled WGS sequence"/>
</dbReference>
<protein>
    <recommendedName>
        <fullName evidence="3">PD-(D/E)XK nuclease superfamily protein</fullName>
    </recommendedName>
</protein>
<organism evidence="1 2">
    <name type="scientific">Mucilaginibacter lappiensis</name>
    <dbReference type="NCBI Taxonomy" id="354630"/>
    <lineage>
        <taxon>Bacteria</taxon>
        <taxon>Pseudomonadati</taxon>
        <taxon>Bacteroidota</taxon>
        <taxon>Sphingobacteriia</taxon>
        <taxon>Sphingobacteriales</taxon>
        <taxon>Sphingobacteriaceae</taxon>
        <taxon>Mucilaginibacter</taxon>
    </lineage>
</organism>
<dbReference type="EMBL" id="JACHCB010000001">
    <property type="protein sequence ID" value="MBB6107682.1"/>
    <property type="molecule type" value="Genomic_DNA"/>
</dbReference>
<proteinExistence type="predicted"/>
<gene>
    <name evidence="1" type="ORF">HDF23_000412</name>
</gene>
<keyword evidence="2" id="KW-1185">Reference proteome</keyword>
<dbReference type="RefSeq" id="WP_076369863.1">
    <property type="nucleotide sequence ID" value="NZ_FTMG01000001.1"/>
</dbReference>
<comment type="caution">
    <text evidence="1">The sequence shown here is derived from an EMBL/GenBank/DDBJ whole genome shotgun (WGS) entry which is preliminary data.</text>
</comment>